<sequence length="344" mass="36044">MKSNLYLFAFVLLCLGAKAQFSLVQKDSSAVEILPNGIRGGYVPNSADTLNVRLGAKTLSSNINGVRNVAIGTRAGQNFTGSGNILLGYEAGGTGSGSNQLYIENSSSITPLIGGDFAADKIGVNRTLASLAANFEKLQVGGGIFSTGSIRAQNVIQGQNALFISLAGTGEKHVCADIDGFLVPCTSGSTGSGTTEHHNVSAMGFLPQATNLADADNFLRNVPNCLVSFANGTKETEAYLMAPVELPQGFEVKLITMNYARVEGGSLTLNFLKIPKLDAGPSATLVSLTANTTTGTISEKSTILEATEVIDNKNFYYYLTVEAGSTWQGSNLALRGVIFSNTKE</sequence>
<evidence type="ECO:0000313" key="2">
    <source>
        <dbReference type="EMBL" id="KPM47403.1"/>
    </source>
</evidence>
<dbReference type="EMBL" id="LGTQ01000011">
    <property type="protein sequence ID" value="KPM47403.1"/>
    <property type="molecule type" value="Genomic_DNA"/>
</dbReference>
<evidence type="ECO:0000313" key="3">
    <source>
        <dbReference type="Proteomes" id="UP000050454"/>
    </source>
</evidence>
<evidence type="ECO:0000256" key="1">
    <source>
        <dbReference type="SAM" id="SignalP"/>
    </source>
</evidence>
<protein>
    <submittedName>
        <fullName evidence="2">Uncharacterized protein</fullName>
    </submittedName>
</protein>
<feature type="chain" id="PRO_5006136489" evidence="1">
    <location>
        <begin position="20"/>
        <end position="344"/>
    </location>
</feature>
<accession>A0A0P7C249</accession>
<organism evidence="2 3">
    <name type="scientific">Jiulongibacter sediminis</name>
    <dbReference type="NCBI Taxonomy" id="1605367"/>
    <lineage>
        <taxon>Bacteria</taxon>
        <taxon>Pseudomonadati</taxon>
        <taxon>Bacteroidota</taxon>
        <taxon>Cytophagia</taxon>
        <taxon>Cytophagales</taxon>
        <taxon>Leadbetterellaceae</taxon>
        <taxon>Jiulongibacter</taxon>
    </lineage>
</organism>
<proteinExistence type="predicted"/>
<dbReference type="OrthoDB" id="1223455at2"/>
<keyword evidence="1" id="KW-0732">Signal</keyword>
<dbReference type="STRING" id="1605367.AFM12_14720"/>
<dbReference type="RefSeq" id="WP_055149586.1">
    <property type="nucleotide sequence ID" value="NZ_JXSZ01000011.1"/>
</dbReference>
<name>A0A0P7C249_9BACT</name>
<gene>
    <name evidence="2" type="ORF">AFM12_14720</name>
</gene>
<keyword evidence="3" id="KW-1185">Reference proteome</keyword>
<dbReference type="Proteomes" id="UP000050454">
    <property type="component" value="Unassembled WGS sequence"/>
</dbReference>
<feature type="signal peptide" evidence="1">
    <location>
        <begin position="1"/>
        <end position="19"/>
    </location>
</feature>
<reference evidence="2 3" key="1">
    <citation type="submission" date="2015-07" db="EMBL/GenBank/DDBJ databases">
        <title>The draft genome sequence of Leadbetterella sp. JN14-9.</title>
        <authorList>
            <person name="Liu Y."/>
            <person name="Du J."/>
            <person name="Shao Z."/>
        </authorList>
    </citation>
    <scope>NUCLEOTIDE SEQUENCE [LARGE SCALE GENOMIC DNA]</scope>
    <source>
        <strain evidence="2 3">JN14-9</strain>
    </source>
</reference>
<dbReference type="AlphaFoldDB" id="A0A0P7C249"/>
<comment type="caution">
    <text evidence="2">The sequence shown here is derived from an EMBL/GenBank/DDBJ whole genome shotgun (WGS) entry which is preliminary data.</text>
</comment>